<comment type="caution">
    <text evidence="2">The sequence shown here is derived from an EMBL/GenBank/DDBJ whole genome shotgun (WGS) entry which is preliminary data.</text>
</comment>
<keyword evidence="1" id="KW-0732">Signal</keyword>
<name>C3X613_9BURK</name>
<organism evidence="2 3">
    <name type="scientific">Oxalobacter paraformigenes</name>
    <dbReference type="NCBI Taxonomy" id="556268"/>
    <lineage>
        <taxon>Bacteria</taxon>
        <taxon>Pseudomonadati</taxon>
        <taxon>Pseudomonadota</taxon>
        <taxon>Betaproteobacteria</taxon>
        <taxon>Burkholderiales</taxon>
        <taxon>Oxalobacteraceae</taxon>
        <taxon>Oxalobacter</taxon>
    </lineage>
</organism>
<dbReference type="Proteomes" id="UP000003973">
    <property type="component" value="Unassembled WGS sequence"/>
</dbReference>
<proteinExistence type="predicted"/>
<dbReference type="InterPro" id="IPR012899">
    <property type="entry name" value="LTXXQ"/>
</dbReference>
<dbReference type="Pfam" id="PF07813">
    <property type="entry name" value="LTXXQ"/>
    <property type="match status" value="1"/>
</dbReference>
<dbReference type="HOGENOM" id="CLU_121288_1_0_4"/>
<dbReference type="GO" id="GO:0042597">
    <property type="term" value="C:periplasmic space"/>
    <property type="evidence" value="ECO:0007669"/>
    <property type="project" value="InterPro"/>
</dbReference>
<dbReference type="RefSeq" id="WP_005878536.1">
    <property type="nucleotide sequence ID" value="NZ_CABMNL010000001.1"/>
</dbReference>
<protein>
    <recommendedName>
        <fullName evidence="4">Periplasmic heavy metal sensor</fullName>
    </recommendedName>
</protein>
<evidence type="ECO:0000313" key="3">
    <source>
        <dbReference type="Proteomes" id="UP000003973"/>
    </source>
</evidence>
<dbReference type="EMBL" id="ACDP02000001">
    <property type="protein sequence ID" value="EEO28649.1"/>
    <property type="molecule type" value="Genomic_DNA"/>
</dbReference>
<dbReference type="eggNOG" id="ENOG5032U6V">
    <property type="taxonomic scope" value="Bacteria"/>
</dbReference>
<evidence type="ECO:0000313" key="2">
    <source>
        <dbReference type="EMBL" id="EEO28649.1"/>
    </source>
</evidence>
<feature type="signal peptide" evidence="1">
    <location>
        <begin position="1"/>
        <end position="28"/>
    </location>
</feature>
<gene>
    <name evidence="2" type="ORF">OFAG_01802</name>
</gene>
<sequence length="174" mass="19774">MKKLNKYLVAGVAALGFSAVCFSTNALAQPAGDGYAGCPMYMMGGGPGNCYADHDGSYRSHHERWKEYHHQRRAALQDKLKLNAEQEKAWTAYLAISDKNIDSWKPLYRANLEKMTAPERLQAMIDHMNTREKEMSAQLAALKTFYAKLTPEQQKIFDSESMYSPRFRRGGPMR</sequence>
<accession>C3X613</accession>
<evidence type="ECO:0000256" key="1">
    <source>
        <dbReference type="SAM" id="SignalP"/>
    </source>
</evidence>
<keyword evidence="3" id="KW-1185">Reference proteome</keyword>
<reference evidence="2" key="1">
    <citation type="submission" date="2011-10" db="EMBL/GenBank/DDBJ databases">
        <title>The Genome Sequence of Oxalobacter formigenes HOxBLS.</title>
        <authorList>
            <consortium name="The Broad Institute Genome Sequencing Platform"/>
            <person name="Earl A."/>
            <person name="Ward D."/>
            <person name="Feldgarden M."/>
            <person name="Gevers D."/>
            <person name="Allison M.J."/>
            <person name="Humphrey S."/>
            <person name="Young S.K."/>
            <person name="Zeng Q."/>
            <person name="Gargeya S."/>
            <person name="Fitzgerald M."/>
            <person name="Haas B."/>
            <person name="Abouelleil A."/>
            <person name="Alvarado L."/>
            <person name="Arachchi H.M."/>
            <person name="Berlin A."/>
            <person name="Brown A."/>
            <person name="Chapman S.B."/>
            <person name="Chen Z."/>
            <person name="Dunbar C."/>
            <person name="Freedman E."/>
            <person name="Gearin G."/>
            <person name="Goldberg J."/>
            <person name="Griggs A."/>
            <person name="Gujja S."/>
            <person name="Heiman D."/>
            <person name="Howarth C."/>
            <person name="Larson L."/>
            <person name="Lui A."/>
            <person name="MacDonald P.J.P."/>
            <person name="Montmayeur A."/>
            <person name="Murphy C."/>
            <person name="Neiman D."/>
            <person name="Pearson M."/>
            <person name="Priest M."/>
            <person name="Roberts A."/>
            <person name="Saif S."/>
            <person name="Shea T."/>
            <person name="Shenoy N."/>
            <person name="Sisk P."/>
            <person name="Stolte C."/>
            <person name="Sykes S."/>
            <person name="Wortman J."/>
            <person name="Nusbaum C."/>
            <person name="Birren B."/>
        </authorList>
    </citation>
    <scope>NUCLEOTIDE SEQUENCE [LARGE SCALE GENOMIC DNA]</scope>
    <source>
        <strain evidence="2">HOxBLS</strain>
    </source>
</reference>
<evidence type="ECO:0008006" key="4">
    <source>
        <dbReference type="Google" id="ProtNLM"/>
    </source>
</evidence>
<dbReference type="AlphaFoldDB" id="C3X613"/>
<feature type="chain" id="PRO_5002933745" description="Periplasmic heavy metal sensor" evidence="1">
    <location>
        <begin position="29"/>
        <end position="174"/>
    </location>
</feature>